<protein>
    <submittedName>
        <fullName evidence="1">Uncharacterized protein</fullName>
    </submittedName>
</protein>
<proteinExistence type="predicted"/>
<sequence length="78" mass="7973">MEVGGSIGLVGGGVGLGGSSSQLQQVEGPMKGVDGDCCNFGEEVTVSLDGLSWIPVYYIVQGKVLPQGQFAVLQNPMS</sequence>
<reference evidence="1" key="1">
    <citation type="submission" date="2022-06" db="EMBL/GenBank/DDBJ databases">
        <title>Uncovering the hologenomic basis of an extraordinary plant invasion.</title>
        <authorList>
            <person name="Bieker V.C."/>
            <person name="Martin M.D."/>
            <person name="Gilbert T."/>
            <person name="Hodgins K."/>
            <person name="Battlay P."/>
            <person name="Petersen B."/>
            <person name="Wilson J."/>
        </authorList>
    </citation>
    <scope>NUCLEOTIDE SEQUENCE</scope>
    <source>
        <strain evidence="1">AA19_3_7</strain>
        <tissue evidence="1">Leaf</tissue>
    </source>
</reference>
<dbReference type="AlphaFoldDB" id="A0AAD5GEB2"/>
<keyword evidence="2" id="KW-1185">Reference proteome</keyword>
<evidence type="ECO:0000313" key="1">
    <source>
        <dbReference type="EMBL" id="KAI7737276.1"/>
    </source>
</evidence>
<name>A0AAD5GEB2_AMBAR</name>
<evidence type="ECO:0000313" key="2">
    <source>
        <dbReference type="Proteomes" id="UP001206925"/>
    </source>
</evidence>
<organism evidence="1 2">
    <name type="scientific">Ambrosia artemisiifolia</name>
    <name type="common">Common ragweed</name>
    <dbReference type="NCBI Taxonomy" id="4212"/>
    <lineage>
        <taxon>Eukaryota</taxon>
        <taxon>Viridiplantae</taxon>
        <taxon>Streptophyta</taxon>
        <taxon>Embryophyta</taxon>
        <taxon>Tracheophyta</taxon>
        <taxon>Spermatophyta</taxon>
        <taxon>Magnoliopsida</taxon>
        <taxon>eudicotyledons</taxon>
        <taxon>Gunneridae</taxon>
        <taxon>Pentapetalae</taxon>
        <taxon>asterids</taxon>
        <taxon>campanulids</taxon>
        <taxon>Asterales</taxon>
        <taxon>Asteraceae</taxon>
        <taxon>Asteroideae</taxon>
        <taxon>Heliantheae alliance</taxon>
        <taxon>Heliantheae</taxon>
        <taxon>Ambrosia</taxon>
    </lineage>
</organism>
<dbReference type="EMBL" id="JAMZMK010009072">
    <property type="protein sequence ID" value="KAI7737276.1"/>
    <property type="molecule type" value="Genomic_DNA"/>
</dbReference>
<accession>A0AAD5GEB2</accession>
<comment type="caution">
    <text evidence="1">The sequence shown here is derived from an EMBL/GenBank/DDBJ whole genome shotgun (WGS) entry which is preliminary data.</text>
</comment>
<dbReference type="Proteomes" id="UP001206925">
    <property type="component" value="Unassembled WGS sequence"/>
</dbReference>
<gene>
    <name evidence="1" type="ORF">M8C21_007369</name>
</gene>